<proteinExistence type="predicted"/>
<feature type="domain" description="CDCP1 fourth CUB" evidence="5">
    <location>
        <begin position="351"/>
        <end position="431"/>
    </location>
</feature>
<dbReference type="InterPro" id="IPR038811">
    <property type="entry name" value="CDCP1"/>
</dbReference>
<dbReference type="Proteomes" id="UP000812440">
    <property type="component" value="Chromosome 6"/>
</dbReference>
<dbReference type="EMBL" id="JAACNH010000005">
    <property type="protein sequence ID" value="KAG8442810.1"/>
    <property type="molecule type" value="Genomic_DNA"/>
</dbReference>
<evidence type="ECO:0000259" key="4">
    <source>
        <dbReference type="Pfam" id="PF23668"/>
    </source>
</evidence>
<dbReference type="OrthoDB" id="8960034at2759"/>
<feature type="domain" description="CDCP1 third and sixth CUB" evidence="2">
    <location>
        <begin position="551"/>
        <end position="664"/>
    </location>
</feature>
<protein>
    <recommendedName>
        <fullName evidence="8">CUB domain-containing protein 1</fullName>
    </recommendedName>
</protein>
<evidence type="ECO:0000259" key="5">
    <source>
        <dbReference type="Pfam" id="PF25142"/>
    </source>
</evidence>
<reference evidence="6" key="1">
    <citation type="thesis" date="2020" institute="ProQuest LLC" country="789 East Eisenhower Parkway, Ann Arbor, MI, USA">
        <title>Comparative Genomics and Chromosome Evolution.</title>
        <authorList>
            <person name="Mudd A.B."/>
        </authorList>
    </citation>
    <scope>NUCLEOTIDE SEQUENCE</scope>
    <source>
        <strain evidence="6">Female2</strain>
        <tissue evidence="6">Blood</tissue>
    </source>
</reference>
<dbReference type="PANTHER" id="PTHR14477:SF1">
    <property type="entry name" value="CUB DOMAIN-CONTAINING PROTEIN 1"/>
    <property type="match status" value="1"/>
</dbReference>
<gene>
    <name evidence="6" type="ORF">GDO86_011572</name>
</gene>
<dbReference type="InterPro" id="IPR056965">
    <property type="entry name" value="CUB_CDCP1_4th"/>
</dbReference>
<feature type="domain" description="CDCP1 first CUB" evidence="3">
    <location>
        <begin position="39"/>
        <end position="107"/>
    </location>
</feature>
<evidence type="ECO:0000313" key="6">
    <source>
        <dbReference type="EMBL" id="KAG8442810.1"/>
    </source>
</evidence>
<evidence type="ECO:0000256" key="1">
    <source>
        <dbReference type="SAM" id="Phobius"/>
    </source>
</evidence>
<feature type="domain" description="CDCP1 second and fifth CUB" evidence="4">
    <location>
        <begin position="115"/>
        <end position="219"/>
    </location>
</feature>
<evidence type="ECO:0008006" key="8">
    <source>
        <dbReference type="Google" id="ProtNLM"/>
    </source>
</evidence>
<evidence type="ECO:0000259" key="2">
    <source>
        <dbReference type="Pfam" id="PF23665"/>
    </source>
</evidence>
<comment type="caution">
    <text evidence="6">The sequence shown here is derived from an EMBL/GenBank/DDBJ whole genome shotgun (WGS) entry which is preliminary data.</text>
</comment>
<dbReference type="Pfam" id="PF23665">
    <property type="entry name" value="CDCP1_CUB_6"/>
    <property type="match status" value="2"/>
</dbReference>
<organism evidence="6 7">
    <name type="scientific">Hymenochirus boettgeri</name>
    <name type="common">Congo dwarf clawed frog</name>
    <dbReference type="NCBI Taxonomy" id="247094"/>
    <lineage>
        <taxon>Eukaryota</taxon>
        <taxon>Metazoa</taxon>
        <taxon>Chordata</taxon>
        <taxon>Craniata</taxon>
        <taxon>Vertebrata</taxon>
        <taxon>Euteleostomi</taxon>
        <taxon>Amphibia</taxon>
        <taxon>Batrachia</taxon>
        <taxon>Anura</taxon>
        <taxon>Pipoidea</taxon>
        <taxon>Pipidae</taxon>
        <taxon>Pipinae</taxon>
        <taxon>Hymenochirus</taxon>
    </lineage>
</organism>
<dbReference type="InterPro" id="IPR056269">
    <property type="entry name" value="CUB_CDCP1_2nd_5th"/>
</dbReference>
<dbReference type="PANTHER" id="PTHR14477">
    <property type="entry name" value="CUB DOMAIN-CONTAINING PROTEIN 1"/>
    <property type="match status" value="1"/>
</dbReference>
<dbReference type="Pfam" id="PF23668">
    <property type="entry name" value="CUB_CDCP1_2"/>
    <property type="match status" value="2"/>
</dbReference>
<accession>A0A8T2JHL4</accession>
<dbReference type="Pfam" id="PF23667">
    <property type="entry name" value="CUB_CDCP1_1"/>
    <property type="match status" value="1"/>
</dbReference>
<feature type="domain" description="CDCP1 second and fifth CUB" evidence="4">
    <location>
        <begin position="450"/>
        <end position="535"/>
    </location>
</feature>
<evidence type="ECO:0000259" key="3">
    <source>
        <dbReference type="Pfam" id="PF23667"/>
    </source>
</evidence>
<keyword evidence="1" id="KW-1133">Transmembrane helix</keyword>
<dbReference type="Pfam" id="PF25142">
    <property type="entry name" value="CUB_CDCP1_4th"/>
    <property type="match status" value="1"/>
</dbReference>
<dbReference type="InterPro" id="IPR056268">
    <property type="entry name" value="CUB_CDCP1_1st"/>
</dbReference>
<feature type="transmembrane region" description="Helical" evidence="1">
    <location>
        <begin position="677"/>
        <end position="700"/>
    </location>
</feature>
<dbReference type="InterPro" id="IPR056266">
    <property type="entry name" value="CDCP1_CUB_3rd_6th"/>
</dbReference>
<name>A0A8T2JHL4_9PIPI</name>
<keyword evidence="1" id="KW-0472">Membrane</keyword>
<sequence>MGFRDRMGAIRVRLGLGTADCVLLLGIGWLLLHLADSLTVSLKSGDNITIWIKPGNVIGPTCYICSPMNNCKLTTLEIRSGMNVEYRFSCLNPEKYYVMEIQKKIDCNTGLCPFGNVQLKPSGLDGLNRTFFWHVEAARNIGIELNFSSPWLNQINPFSKCPDLVTYKISTVVVGSSINIGTFCRIGSVSRVKVQGGGVVALELPWNETLAESGFSIANRSSIKRLCIIESTFQTESVAELMSANYAMGFPNDDLMTWNFIIPIKYSASIEFLNYSIPSCERKEHRVEYYLPNYRHNPEVLVLSDKQPSNIAGNFNLSLQNCDLDSVSEKALNLHFRVTVQQTPSQGSTVYYIDLKEEKDMTVYIRRRPVRSRHFVPICKICKEQTDCYEELNMTGGNFYRISFLCPDFNILMTTAEKTMACWDLKTCNISNEPLSIPPILISLPVPLEKITWHLQTPSNISTEIVSTYMKLQQLTFNNSCDSAGSDFLYNIVSTDGKANFKIGTFCPVGPIEKVQLRDNVTITLDTQANTNVSSLLKHDLRVSFVSRIEEECIFTVSPAPYSTVNLQTPNWEEGLPDSVSVSWNIPVPPKQYGQIKFAKSRMDIMCEIGHAFIYIKEQNSSGKDNVWKEYDNLPSSTNVSSTFWLNISNCRTKTQSKKLQMAFSVTYGQSQPDQNILIITCLAVIAIVILIIVTAVCCIRKKKKEKESPLGIYNTKVNTEMPKRQNLLRKGKKTKESHIYAVIDDTMVYGHLLKEDAGLAIPDADVDVYRPFEGPVADAPPVPPLSFINGKTKEETIEDPLANSMKENELYSLSTPIINQPVENEDTSITYWEERENGPVSSA</sequence>
<evidence type="ECO:0000313" key="7">
    <source>
        <dbReference type="Proteomes" id="UP000812440"/>
    </source>
</evidence>
<dbReference type="AlphaFoldDB" id="A0A8T2JHL4"/>
<feature type="domain" description="CDCP1 third and sixth CUB" evidence="2">
    <location>
        <begin position="225"/>
        <end position="331"/>
    </location>
</feature>
<keyword evidence="7" id="KW-1185">Reference proteome</keyword>
<keyword evidence="1" id="KW-0812">Transmembrane</keyword>